<dbReference type="InterPro" id="IPR054761">
    <property type="entry name" value="GST_C_proteobact"/>
</dbReference>
<dbReference type="Gene3D" id="3.40.30.10">
    <property type="entry name" value="Glutaredoxin"/>
    <property type="match status" value="1"/>
</dbReference>
<organism evidence="2 3">
    <name type="scientific">Rhodosalinus halophilus</name>
    <dbReference type="NCBI Taxonomy" id="2259333"/>
    <lineage>
        <taxon>Bacteria</taxon>
        <taxon>Pseudomonadati</taxon>
        <taxon>Pseudomonadota</taxon>
        <taxon>Alphaproteobacteria</taxon>
        <taxon>Rhodobacterales</taxon>
        <taxon>Paracoccaceae</taxon>
        <taxon>Rhodosalinus</taxon>
    </lineage>
</organism>
<reference evidence="2 3" key="1">
    <citation type="submission" date="2018-07" db="EMBL/GenBank/DDBJ databases">
        <title>Rhodosalinus sp. strain E84T genomic sequence and assembly.</title>
        <authorList>
            <person name="Liu Z.-W."/>
            <person name="Lu D.-C."/>
        </authorList>
    </citation>
    <scope>NUCLEOTIDE SEQUENCE [LARGE SCALE GENOMIC DNA]</scope>
    <source>
        <strain evidence="2 3">E84</strain>
    </source>
</reference>
<keyword evidence="3" id="KW-1185">Reference proteome</keyword>
<protein>
    <submittedName>
        <fullName evidence="2">Glutathione S-transferase</fullName>
    </submittedName>
</protein>
<dbReference type="Gene3D" id="1.20.1050.10">
    <property type="match status" value="1"/>
</dbReference>
<dbReference type="SUPFAM" id="SSF47616">
    <property type="entry name" value="GST C-terminal domain-like"/>
    <property type="match status" value="1"/>
</dbReference>
<accession>A0A365UC08</accession>
<dbReference type="GO" id="GO:0016740">
    <property type="term" value="F:transferase activity"/>
    <property type="evidence" value="ECO:0007669"/>
    <property type="project" value="UniProtKB-KW"/>
</dbReference>
<keyword evidence="2" id="KW-0808">Transferase</keyword>
<dbReference type="RefSeq" id="WP_113288316.1">
    <property type="nucleotide sequence ID" value="NZ_QNTQ01000004.1"/>
</dbReference>
<gene>
    <name evidence="2" type="ORF">DRV85_04935</name>
</gene>
<evidence type="ECO:0000313" key="3">
    <source>
        <dbReference type="Proteomes" id="UP000253370"/>
    </source>
</evidence>
<proteinExistence type="predicted"/>
<comment type="caution">
    <text evidence="2">The sequence shown here is derived from an EMBL/GenBank/DDBJ whole genome shotgun (WGS) entry which is preliminary data.</text>
</comment>
<sequence>MPDYTLHYWPAPFRGQFPRAVLAHAGADWAEAGMEATAEAMEARVPEQAVPHMAPPMLVDHRREAAVAQMPAIMAYLGAQFGLMPGDPGRDALALKVVLDANDILDEITLDGGREMWDAQTWADFRPRLARWMAIFEETGARHGLTAGGGWMLGTGRAGLADLAAWALWCPMTDRLPPLGAMLTEEAPRVAALVDRLSGTPALSKLRRQSDEAWGEVYCGGRIERSLRAVFA</sequence>
<dbReference type="EMBL" id="QNTQ01000004">
    <property type="protein sequence ID" value="RBI86766.1"/>
    <property type="molecule type" value="Genomic_DNA"/>
</dbReference>
<dbReference type="PROSITE" id="PS50404">
    <property type="entry name" value="GST_NTER"/>
    <property type="match status" value="1"/>
</dbReference>
<dbReference type="OrthoDB" id="7203409at2"/>
<dbReference type="InterPro" id="IPR004045">
    <property type="entry name" value="Glutathione_S-Trfase_N"/>
</dbReference>
<evidence type="ECO:0000313" key="2">
    <source>
        <dbReference type="EMBL" id="RBI86766.1"/>
    </source>
</evidence>
<dbReference type="InterPro" id="IPR036249">
    <property type="entry name" value="Thioredoxin-like_sf"/>
</dbReference>
<dbReference type="SUPFAM" id="SSF52833">
    <property type="entry name" value="Thioredoxin-like"/>
    <property type="match status" value="1"/>
</dbReference>
<dbReference type="Pfam" id="PF22119">
    <property type="entry name" value="GST_C_8"/>
    <property type="match status" value="1"/>
</dbReference>
<dbReference type="InterPro" id="IPR036282">
    <property type="entry name" value="Glutathione-S-Trfase_C_sf"/>
</dbReference>
<feature type="domain" description="GST N-terminal" evidence="1">
    <location>
        <begin position="2"/>
        <end position="85"/>
    </location>
</feature>
<dbReference type="AlphaFoldDB" id="A0A365UC08"/>
<dbReference type="Proteomes" id="UP000253370">
    <property type="component" value="Unassembled WGS sequence"/>
</dbReference>
<evidence type="ECO:0000259" key="1">
    <source>
        <dbReference type="PROSITE" id="PS50404"/>
    </source>
</evidence>
<name>A0A365UC08_9RHOB</name>